<evidence type="ECO:0000256" key="10">
    <source>
        <dbReference type="ARBA" id="ARBA00022842"/>
    </source>
</evidence>
<keyword evidence="3" id="KW-0930">Antiviral protein</keyword>
<accession>A0AA39GI42</accession>
<evidence type="ECO:0000256" key="6">
    <source>
        <dbReference type="ARBA" id="ARBA00022741"/>
    </source>
</evidence>
<gene>
    <name evidence="21" type="ORF">NLU13_5247</name>
</gene>
<evidence type="ECO:0000256" key="9">
    <source>
        <dbReference type="ARBA" id="ARBA00022840"/>
    </source>
</evidence>
<dbReference type="PROSITE" id="PS50142">
    <property type="entry name" value="RNASE_3_2"/>
    <property type="match status" value="2"/>
</dbReference>
<dbReference type="SMART" id="SM00487">
    <property type="entry name" value="DEXDc"/>
    <property type="match status" value="1"/>
</dbReference>
<dbReference type="PROSITE" id="PS51194">
    <property type="entry name" value="HELICASE_CTER"/>
    <property type="match status" value="1"/>
</dbReference>
<evidence type="ECO:0008006" key="23">
    <source>
        <dbReference type="Google" id="ProtNLM"/>
    </source>
</evidence>
<comment type="cofactor">
    <cofactor evidence="2">
        <name>Mg(2+)</name>
        <dbReference type="ChEBI" id="CHEBI:18420"/>
    </cofactor>
</comment>
<evidence type="ECO:0000256" key="1">
    <source>
        <dbReference type="ARBA" id="ARBA00001936"/>
    </source>
</evidence>
<evidence type="ECO:0000313" key="21">
    <source>
        <dbReference type="EMBL" id="KAK0386934.1"/>
    </source>
</evidence>
<evidence type="ECO:0000259" key="18">
    <source>
        <dbReference type="PROSITE" id="PS51192"/>
    </source>
</evidence>
<dbReference type="CDD" id="cd00593">
    <property type="entry name" value="RIBOc"/>
    <property type="match status" value="2"/>
</dbReference>
<dbReference type="PANTHER" id="PTHR14950">
    <property type="entry name" value="DICER-RELATED"/>
    <property type="match status" value="1"/>
</dbReference>
<dbReference type="GO" id="GO:0005737">
    <property type="term" value="C:cytoplasm"/>
    <property type="evidence" value="ECO:0007669"/>
    <property type="project" value="TreeGrafter"/>
</dbReference>
<dbReference type="GO" id="GO:0004386">
    <property type="term" value="F:helicase activity"/>
    <property type="evidence" value="ECO:0007669"/>
    <property type="project" value="UniProtKB-KW"/>
</dbReference>
<dbReference type="SUPFAM" id="SSF69065">
    <property type="entry name" value="RNase III domain-like"/>
    <property type="match status" value="2"/>
</dbReference>
<evidence type="ECO:0000256" key="4">
    <source>
        <dbReference type="ARBA" id="ARBA00022723"/>
    </source>
</evidence>
<dbReference type="InterPro" id="IPR000999">
    <property type="entry name" value="RNase_III_dom"/>
</dbReference>
<dbReference type="PROSITE" id="PS51192">
    <property type="entry name" value="HELICASE_ATP_BIND_1"/>
    <property type="match status" value="1"/>
</dbReference>
<dbReference type="SUPFAM" id="SSF52540">
    <property type="entry name" value="P-loop containing nucleoside triphosphate hydrolases"/>
    <property type="match status" value="1"/>
</dbReference>
<keyword evidence="5" id="KW-0677">Repeat</keyword>
<comment type="similarity">
    <text evidence="15">Belongs to the helicase family. Dicer subfamily.</text>
</comment>
<keyword evidence="8" id="KW-0347">Helicase</keyword>
<feature type="domain" description="RNase III" evidence="17">
    <location>
        <begin position="964"/>
        <end position="1106"/>
    </location>
</feature>
<evidence type="ECO:0000256" key="3">
    <source>
        <dbReference type="ARBA" id="ARBA00022721"/>
    </source>
</evidence>
<keyword evidence="13" id="KW-0464">Manganese</keyword>
<feature type="region of interest" description="Disordered" evidence="16">
    <location>
        <begin position="44"/>
        <end position="72"/>
    </location>
</feature>
<dbReference type="GO" id="GO:0050688">
    <property type="term" value="P:regulation of defense response to virus"/>
    <property type="evidence" value="ECO:0007669"/>
    <property type="project" value="UniProtKB-KW"/>
</dbReference>
<dbReference type="InterPro" id="IPR001650">
    <property type="entry name" value="Helicase_C-like"/>
</dbReference>
<keyword evidence="7" id="KW-0378">Hydrolase</keyword>
<dbReference type="GO" id="GO:0003723">
    <property type="term" value="F:RNA binding"/>
    <property type="evidence" value="ECO:0007669"/>
    <property type="project" value="UniProtKB-UniRule"/>
</dbReference>
<dbReference type="PROSITE" id="PS00517">
    <property type="entry name" value="RNASE_3_1"/>
    <property type="match status" value="2"/>
</dbReference>
<evidence type="ECO:0000256" key="16">
    <source>
        <dbReference type="SAM" id="MobiDB-lite"/>
    </source>
</evidence>
<feature type="region of interest" description="Disordered" evidence="16">
    <location>
        <begin position="1"/>
        <end position="21"/>
    </location>
</feature>
<evidence type="ECO:0000256" key="11">
    <source>
        <dbReference type="ARBA" id="ARBA00022884"/>
    </source>
</evidence>
<keyword evidence="9" id="KW-0067">ATP-binding</keyword>
<dbReference type="GO" id="GO:0046872">
    <property type="term" value="F:metal ion binding"/>
    <property type="evidence" value="ECO:0007669"/>
    <property type="project" value="UniProtKB-KW"/>
</dbReference>
<dbReference type="Pfam" id="PF00271">
    <property type="entry name" value="Helicase_C"/>
    <property type="match status" value="1"/>
</dbReference>
<dbReference type="Pfam" id="PF03368">
    <property type="entry name" value="Dicer_dimer"/>
    <property type="match status" value="1"/>
</dbReference>
<keyword evidence="22" id="KW-1185">Reference proteome</keyword>
<reference evidence="21" key="1">
    <citation type="submission" date="2022-10" db="EMBL/GenBank/DDBJ databases">
        <title>Determination and structural analysis of whole genome sequence of Sarocladium strictum F4-1.</title>
        <authorList>
            <person name="Hu L."/>
            <person name="Jiang Y."/>
        </authorList>
    </citation>
    <scope>NUCLEOTIDE SEQUENCE</scope>
    <source>
        <strain evidence="21">F4-1</strain>
    </source>
</reference>
<dbReference type="SMART" id="SM00535">
    <property type="entry name" value="RIBOc"/>
    <property type="match status" value="2"/>
</dbReference>
<evidence type="ECO:0000256" key="2">
    <source>
        <dbReference type="ARBA" id="ARBA00001946"/>
    </source>
</evidence>
<keyword evidence="12" id="KW-0051">Antiviral defense</keyword>
<keyword evidence="10" id="KW-0460">Magnesium</keyword>
<dbReference type="Gene3D" id="3.40.50.300">
    <property type="entry name" value="P-loop containing nucleotide triphosphate hydrolases"/>
    <property type="match status" value="2"/>
</dbReference>
<dbReference type="GO" id="GO:0030422">
    <property type="term" value="P:siRNA processing"/>
    <property type="evidence" value="ECO:0007669"/>
    <property type="project" value="TreeGrafter"/>
</dbReference>
<dbReference type="PANTHER" id="PTHR14950:SF37">
    <property type="entry name" value="ENDORIBONUCLEASE DICER"/>
    <property type="match status" value="1"/>
</dbReference>
<evidence type="ECO:0000256" key="14">
    <source>
        <dbReference type="ARBA" id="ARBA00025403"/>
    </source>
</evidence>
<dbReference type="GO" id="GO:0005524">
    <property type="term" value="F:ATP binding"/>
    <property type="evidence" value="ECO:0007669"/>
    <property type="project" value="UniProtKB-KW"/>
</dbReference>
<evidence type="ECO:0000256" key="12">
    <source>
        <dbReference type="ARBA" id="ARBA00023118"/>
    </source>
</evidence>
<comment type="function">
    <text evidence="14">Dicer-like endonuclease involved in cleaving double-stranded RNA in the RNA interference (RNAi) pathway. Produces 21 to 25 bp dsRNAs (siRNAs) which target the selective destruction of homologous RNAs leading to sequence-specific suppression of gene expression, called post-transcriptional gene silencing (PTGS). Part of a broad host defense response against viral infection and transposons.</text>
</comment>
<feature type="domain" description="RNase III" evidence="17">
    <location>
        <begin position="1147"/>
        <end position="1326"/>
    </location>
</feature>
<evidence type="ECO:0000256" key="8">
    <source>
        <dbReference type="ARBA" id="ARBA00022806"/>
    </source>
</evidence>
<keyword evidence="6" id="KW-0547">Nucleotide-binding</keyword>
<evidence type="ECO:0000256" key="5">
    <source>
        <dbReference type="ARBA" id="ARBA00022737"/>
    </source>
</evidence>
<evidence type="ECO:0000259" key="17">
    <source>
        <dbReference type="PROSITE" id="PS50142"/>
    </source>
</evidence>
<protein>
    <recommendedName>
        <fullName evidence="23">Dicer-like protein 2</fullName>
    </recommendedName>
</protein>
<dbReference type="Pfam" id="PF00636">
    <property type="entry name" value="Ribonuclease_3"/>
    <property type="match status" value="2"/>
</dbReference>
<feature type="compositionally biased region" description="Polar residues" evidence="16">
    <location>
        <begin position="1"/>
        <end position="16"/>
    </location>
</feature>
<dbReference type="SMART" id="SM00490">
    <property type="entry name" value="HELICc"/>
    <property type="match status" value="1"/>
</dbReference>
<evidence type="ECO:0000256" key="15">
    <source>
        <dbReference type="PROSITE-ProRule" id="PRU00657"/>
    </source>
</evidence>
<dbReference type="PROSITE" id="PS51327">
    <property type="entry name" value="DICER_DSRBF"/>
    <property type="match status" value="1"/>
</dbReference>
<dbReference type="Gene3D" id="3.30.160.380">
    <property type="entry name" value="Dicer dimerisation domain"/>
    <property type="match status" value="1"/>
</dbReference>
<proteinExistence type="inferred from homology"/>
<feature type="domain" description="Helicase ATP-binding" evidence="18">
    <location>
        <begin position="83"/>
        <end position="259"/>
    </location>
</feature>
<evidence type="ECO:0000313" key="22">
    <source>
        <dbReference type="Proteomes" id="UP001175261"/>
    </source>
</evidence>
<dbReference type="SUPFAM" id="SSF54768">
    <property type="entry name" value="dsRNA-binding domain-like"/>
    <property type="match status" value="1"/>
</dbReference>
<dbReference type="GO" id="GO:0005634">
    <property type="term" value="C:nucleus"/>
    <property type="evidence" value="ECO:0007669"/>
    <property type="project" value="TreeGrafter"/>
</dbReference>
<sequence length="1429" mass="161241">MKVDQGSRSGTPSPDTSDFEDCIEEICEHLLEDDFVAEVLSPRARASEDSYDGPEAAPAMSAYASESKGPDSDINLRSYQREMYEQSMRRNVIVTMDTGTGKTRVAIMRIQTELERGDESKIVWFLAPKVVLCDQQYNAIKKLIPAASITLLTGEQADSWKEEVWEAVLSTTRIVVSTPAILRNALCHAFISMNQLGLIVIDEAHNATKNSDSRRIMTDFYHPQKERELPVPSILGLSASPSMNSTKAQLFELEETLDALCVAPTVHRGELFKYANRPQVRSVMYTPLDSETAPLTANILKLFRIYRDLDIKRDPYIIKLKADPTERNIRRLRKAVETRDTWSQKQIRGLLRRARVVLEELGPWAADRYIYTNVRKLLDRSETSDAFFDVTSHDSEMAYLTEALGHDWEGPSKAPADAQLSEKCHKIIQILLEQGDKPVGIIFVKERVMVTMLKEVLSSNPAIQARYRIGTQVGANTYTGRARELFETKEQANSLPDFNSGKVNLMIATSVLEEGIDIPACNLVICFDVPSNAKSFIQRRGRARMMRSELVLFFEDAAQSHLDWAAAEEAIKRLYEDEDRARADVQEAENSEDVGDDVYIVPETGARLDLETSKSHLQHFCAVLARGDYVDYTPDYIITRDIGSGDHMCTVQLPSFVAPGLRRADSLRAWKSEKNATKDAAFQAYKALHLAGWLNNHLLPFRSQRPRDAVTQEAIVEADQLMCPWTDVARAWQEAASRWKYPLTCLDDAGSVMGEYVVVLPVEMTPPGDITIYMDGGRDQVLRLGQAQLMATDESAGLPDHTSTLLGLHFKHRWHVEERAHVIQVVTPGVDMAMTGIGAHEFATGGDRAKSRNFFVRDREGCPLIYEGIIPSKPDVQQVRSPFYEFEKAPHDVPYLQLAKWTKRSDFLHPVHGAPAPGKNGEEKPYKSVYPLPWARVDTIPIRYAAFGMLIPSVIHELEVMLLVQTLSNTLLKDLHISDMELIREAISSRSAAEPYHYERLEFLGDSILKYCTTVQLSADHLDWPEGYLSLAKDDIVSNSRLCRAALETRLPRFILTRPFTGQKWRPLYLINALSTSDQRSKRRMSAKMLADVVEALIGASFADGGVEKALRCISVFISEVSWREISASRAMMLRATKEDCRRLSVVDPVQRLIGYEFKATSMLWEALTHASYIADSESRSLERLEFLGDAVLDYIVVTRLFNAEPKLTHGQMHMLKTALVNGDYLAFVALECRHTSVQTMGTADGELETQEVEKSLWMFMRHTAPTITEEQKATMERHERMRGEVRDAINHGTHYPWALLARLQSKKFYSDLIESLLGAVWLDSGNIQDCEKMLTKLGILPYLDRMLRDKVHVQHPKEELTKVAISEKIKYLVDVRETDDGNKEWLCDVQLGERIVVSVVGGVNKEEVQTKAAAEALVFLKAERDVGV</sequence>
<dbReference type="Gene3D" id="1.10.1520.10">
    <property type="entry name" value="Ribonuclease III domain"/>
    <property type="match status" value="2"/>
</dbReference>
<dbReference type="Proteomes" id="UP001175261">
    <property type="component" value="Unassembled WGS sequence"/>
</dbReference>
<dbReference type="FunFam" id="1.10.1520.10:FF:000032">
    <property type="entry name" value="Dicer-like protein 2"/>
    <property type="match status" value="1"/>
</dbReference>
<dbReference type="InterPro" id="IPR036389">
    <property type="entry name" value="RNase_III_sf"/>
</dbReference>
<comment type="caution">
    <text evidence="21">The sequence shown here is derived from an EMBL/GenBank/DDBJ whole genome shotgun (WGS) entry which is preliminary data.</text>
</comment>
<comment type="cofactor">
    <cofactor evidence="1">
        <name>Mn(2+)</name>
        <dbReference type="ChEBI" id="CHEBI:29035"/>
    </cofactor>
</comment>
<feature type="domain" description="Helicase C-terminal" evidence="19">
    <location>
        <begin position="426"/>
        <end position="599"/>
    </location>
</feature>
<evidence type="ECO:0000256" key="7">
    <source>
        <dbReference type="ARBA" id="ARBA00022801"/>
    </source>
</evidence>
<organism evidence="21 22">
    <name type="scientific">Sarocladium strictum</name>
    <name type="common">Black bundle disease fungus</name>
    <name type="synonym">Acremonium strictum</name>
    <dbReference type="NCBI Taxonomy" id="5046"/>
    <lineage>
        <taxon>Eukaryota</taxon>
        <taxon>Fungi</taxon>
        <taxon>Dikarya</taxon>
        <taxon>Ascomycota</taxon>
        <taxon>Pezizomycotina</taxon>
        <taxon>Sordariomycetes</taxon>
        <taxon>Hypocreomycetidae</taxon>
        <taxon>Hypocreales</taxon>
        <taxon>Sarocladiaceae</taxon>
        <taxon>Sarocladium</taxon>
    </lineage>
</organism>
<dbReference type="InterPro" id="IPR005034">
    <property type="entry name" value="Dicer_dimerisation"/>
</dbReference>
<evidence type="ECO:0000256" key="13">
    <source>
        <dbReference type="ARBA" id="ARBA00023211"/>
    </source>
</evidence>
<dbReference type="InterPro" id="IPR011545">
    <property type="entry name" value="DEAD/DEAH_box_helicase_dom"/>
</dbReference>
<name>A0AA39GI42_SARSR</name>
<dbReference type="InterPro" id="IPR027417">
    <property type="entry name" value="P-loop_NTPase"/>
</dbReference>
<dbReference type="InterPro" id="IPR038248">
    <property type="entry name" value="Dicer_dimer_sf"/>
</dbReference>
<evidence type="ECO:0000259" key="20">
    <source>
        <dbReference type="PROSITE" id="PS51327"/>
    </source>
</evidence>
<evidence type="ECO:0000259" key="19">
    <source>
        <dbReference type="PROSITE" id="PS51194"/>
    </source>
</evidence>
<keyword evidence="11 15" id="KW-0694">RNA-binding</keyword>
<dbReference type="EMBL" id="JAPDFR010000004">
    <property type="protein sequence ID" value="KAK0386934.1"/>
    <property type="molecule type" value="Genomic_DNA"/>
</dbReference>
<dbReference type="GO" id="GO:0004525">
    <property type="term" value="F:ribonuclease III activity"/>
    <property type="evidence" value="ECO:0007669"/>
    <property type="project" value="InterPro"/>
</dbReference>
<feature type="domain" description="Dicer dsRNA-binding fold" evidence="20">
    <location>
        <begin position="613"/>
        <end position="708"/>
    </location>
</feature>
<dbReference type="InterPro" id="IPR014001">
    <property type="entry name" value="Helicase_ATP-bd"/>
</dbReference>
<keyword evidence="4" id="KW-0479">Metal-binding</keyword>
<dbReference type="Pfam" id="PF00270">
    <property type="entry name" value="DEAD"/>
    <property type="match status" value="1"/>
</dbReference>
<dbReference type="GO" id="GO:0051607">
    <property type="term" value="P:defense response to virus"/>
    <property type="evidence" value="ECO:0007669"/>
    <property type="project" value="UniProtKB-KW"/>
</dbReference>